<dbReference type="CDD" id="cd17535">
    <property type="entry name" value="REC_NarL-like"/>
    <property type="match status" value="1"/>
</dbReference>
<feature type="modified residue" description="4-aspartylphosphate" evidence="5">
    <location>
        <position position="58"/>
    </location>
</feature>
<keyword evidence="2" id="KW-0805">Transcription regulation</keyword>
<dbReference type="Gene3D" id="3.40.50.2300">
    <property type="match status" value="1"/>
</dbReference>
<keyword evidence="9" id="KW-1185">Reference proteome</keyword>
<proteinExistence type="predicted"/>
<dbReference type="InterPro" id="IPR011006">
    <property type="entry name" value="CheY-like_superfamily"/>
</dbReference>
<dbReference type="InterPro" id="IPR016032">
    <property type="entry name" value="Sig_transdc_resp-reg_C-effctor"/>
</dbReference>
<dbReference type="EMBL" id="JBHSDK010000061">
    <property type="protein sequence ID" value="MFC4337828.1"/>
    <property type="molecule type" value="Genomic_DNA"/>
</dbReference>
<dbReference type="RefSeq" id="WP_380625205.1">
    <property type="nucleotide sequence ID" value="NZ_JBHSDK010000061.1"/>
</dbReference>
<keyword evidence="3" id="KW-0238">DNA-binding</keyword>
<dbReference type="InterPro" id="IPR058245">
    <property type="entry name" value="NreC/VraR/RcsB-like_REC"/>
</dbReference>
<dbReference type="PRINTS" id="PR00038">
    <property type="entry name" value="HTHLUXR"/>
</dbReference>
<feature type="domain" description="HTH luxR-type" evidence="6">
    <location>
        <begin position="146"/>
        <end position="211"/>
    </location>
</feature>
<dbReference type="PANTHER" id="PTHR43214:SF24">
    <property type="entry name" value="TRANSCRIPTIONAL REGULATORY PROTEIN NARL-RELATED"/>
    <property type="match status" value="1"/>
</dbReference>
<evidence type="ECO:0000256" key="2">
    <source>
        <dbReference type="ARBA" id="ARBA00023015"/>
    </source>
</evidence>
<dbReference type="Proteomes" id="UP001595823">
    <property type="component" value="Unassembled WGS sequence"/>
</dbReference>
<comment type="caution">
    <text evidence="8">The sequence shown here is derived from an EMBL/GenBank/DDBJ whole genome shotgun (WGS) entry which is preliminary data.</text>
</comment>
<dbReference type="SUPFAM" id="SSF52172">
    <property type="entry name" value="CheY-like"/>
    <property type="match status" value="1"/>
</dbReference>
<dbReference type="InterPro" id="IPR001789">
    <property type="entry name" value="Sig_transdc_resp-reg_receiver"/>
</dbReference>
<organism evidence="8 9">
    <name type="scientific">Salininema proteolyticum</name>
    <dbReference type="NCBI Taxonomy" id="1607685"/>
    <lineage>
        <taxon>Bacteria</taxon>
        <taxon>Bacillati</taxon>
        <taxon>Actinomycetota</taxon>
        <taxon>Actinomycetes</taxon>
        <taxon>Glycomycetales</taxon>
        <taxon>Glycomycetaceae</taxon>
        <taxon>Salininema</taxon>
    </lineage>
</organism>
<sequence length="214" mass="23306">MNDSAIRVALIDDEELIRTGFAAILGREDDIAVTAQGRDGVDAVSIARSGKADVLLMDVRMPKVDGLRATESIVSELSSPPKIIVVTTFDNDDYVWEALRAGADGFLLKRTPVADLVAAVRLVVRTDTLLFPDSVRRLASHVRSRRPTRVGRLTDREREVLCLAARGLSNGEIAESLHLGRETVKTHMGNVYAKLEVRDRTQAVIAAYESGLAG</sequence>
<dbReference type="PROSITE" id="PS00622">
    <property type="entry name" value="HTH_LUXR_1"/>
    <property type="match status" value="1"/>
</dbReference>
<reference evidence="9" key="1">
    <citation type="journal article" date="2019" name="Int. J. Syst. Evol. Microbiol.">
        <title>The Global Catalogue of Microorganisms (GCM) 10K type strain sequencing project: providing services to taxonomists for standard genome sequencing and annotation.</title>
        <authorList>
            <consortium name="The Broad Institute Genomics Platform"/>
            <consortium name="The Broad Institute Genome Sequencing Center for Infectious Disease"/>
            <person name="Wu L."/>
            <person name="Ma J."/>
        </authorList>
    </citation>
    <scope>NUCLEOTIDE SEQUENCE [LARGE SCALE GENOMIC DNA]</scope>
    <source>
        <strain evidence="9">IBRC-M 10908</strain>
    </source>
</reference>
<keyword evidence="1 5" id="KW-0597">Phosphoprotein</keyword>
<evidence type="ECO:0000256" key="4">
    <source>
        <dbReference type="ARBA" id="ARBA00023163"/>
    </source>
</evidence>
<evidence type="ECO:0000256" key="3">
    <source>
        <dbReference type="ARBA" id="ARBA00023125"/>
    </source>
</evidence>
<dbReference type="Pfam" id="PF00196">
    <property type="entry name" value="GerE"/>
    <property type="match status" value="1"/>
</dbReference>
<keyword evidence="4" id="KW-0804">Transcription</keyword>
<gene>
    <name evidence="8" type="ORF">ACFPET_21775</name>
</gene>
<accession>A0ABV8U3Y0</accession>
<dbReference type="SMART" id="SM00421">
    <property type="entry name" value="HTH_LUXR"/>
    <property type="match status" value="1"/>
</dbReference>
<dbReference type="PROSITE" id="PS50110">
    <property type="entry name" value="RESPONSE_REGULATORY"/>
    <property type="match status" value="1"/>
</dbReference>
<dbReference type="PANTHER" id="PTHR43214">
    <property type="entry name" value="TWO-COMPONENT RESPONSE REGULATOR"/>
    <property type="match status" value="1"/>
</dbReference>
<dbReference type="PROSITE" id="PS50043">
    <property type="entry name" value="HTH_LUXR_2"/>
    <property type="match status" value="1"/>
</dbReference>
<dbReference type="CDD" id="cd06170">
    <property type="entry name" value="LuxR_C_like"/>
    <property type="match status" value="1"/>
</dbReference>
<protein>
    <submittedName>
        <fullName evidence="8">Response regulator</fullName>
    </submittedName>
</protein>
<dbReference type="SUPFAM" id="SSF46894">
    <property type="entry name" value="C-terminal effector domain of the bipartite response regulators"/>
    <property type="match status" value="1"/>
</dbReference>
<evidence type="ECO:0000256" key="5">
    <source>
        <dbReference type="PROSITE-ProRule" id="PRU00169"/>
    </source>
</evidence>
<feature type="domain" description="Response regulatory" evidence="7">
    <location>
        <begin position="7"/>
        <end position="124"/>
    </location>
</feature>
<dbReference type="InterPro" id="IPR000792">
    <property type="entry name" value="Tscrpt_reg_LuxR_C"/>
</dbReference>
<name>A0ABV8U3Y0_9ACTN</name>
<evidence type="ECO:0000313" key="8">
    <source>
        <dbReference type="EMBL" id="MFC4337828.1"/>
    </source>
</evidence>
<evidence type="ECO:0000256" key="1">
    <source>
        <dbReference type="ARBA" id="ARBA00022553"/>
    </source>
</evidence>
<dbReference type="Pfam" id="PF00072">
    <property type="entry name" value="Response_reg"/>
    <property type="match status" value="1"/>
</dbReference>
<dbReference type="SMART" id="SM00448">
    <property type="entry name" value="REC"/>
    <property type="match status" value="1"/>
</dbReference>
<evidence type="ECO:0000259" key="6">
    <source>
        <dbReference type="PROSITE" id="PS50043"/>
    </source>
</evidence>
<dbReference type="InterPro" id="IPR039420">
    <property type="entry name" value="WalR-like"/>
</dbReference>
<evidence type="ECO:0000313" key="9">
    <source>
        <dbReference type="Proteomes" id="UP001595823"/>
    </source>
</evidence>
<evidence type="ECO:0000259" key="7">
    <source>
        <dbReference type="PROSITE" id="PS50110"/>
    </source>
</evidence>